<evidence type="ECO:0000256" key="1">
    <source>
        <dbReference type="ARBA" id="ARBA00022747"/>
    </source>
</evidence>
<dbReference type="Gene3D" id="3.90.220.20">
    <property type="entry name" value="DNA methylase specificity domains"/>
    <property type="match status" value="1"/>
</dbReference>
<dbReference type="InterPro" id="IPR052021">
    <property type="entry name" value="Type-I_RS_S_subunit"/>
</dbReference>
<organism evidence="3 4">
    <name type="scientific">Actinomadura sediminis</name>
    <dbReference type="NCBI Taxonomy" id="1038904"/>
    <lineage>
        <taxon>Bacteria</taxon>
        <taxon>Bacillati</taxon>
        <taxon>Actinomycetota</taxon>
        <taxon>Actinomycetes</taxon>
        <taxon>Streptosporangiales</taxon>
        <taxon>Thermomonosporaceae</taxon>
        <taxon>Actinomadura</taxon>
    </lineage>
</organism>
<dbReference type="InterPro" id="IPR044946">
    <property type="entry name" value="Restrct_endonuc_typeI_TRD_sf"/>
</dbReference>
<keyword evidence="4" id="KW-1185">Reference proteome</keyword>
<reference evidence="4" key="1">
    <citation type="journal article" date="2019" name="Int. J. Syst. Evol. Microbiol.">
        <title>The Global Catalogue of Microorganisms (GCM) 10K type strain sequencing project: providing services to taxonomists for standard genome sequencing and annotation.</title>
        <authorList>
            <consortium name="The Broad Institute Genomics Platform"/>
            <consortium name="The Broad Institute Genome Sequencing Center for Infectious Disease"/>
            <person name="Wu L."/>
            <person name="Ma J."/>
        </authorList>
    </citation>
    <scope>NUCLEOTIDE SEQUENCE [LARGE SCALE GENOMIC DNA]</scope>
    <source>
        <strain evidence="4">JCM 31202</strain>
    </source>
</reference>
<accession>A0ABW3ERB4</accession>
<keyword evidence="2" id="KW-0238">DNA-binding</keyword>
<protein>
    <recommendedName>
        <fullName evidence="5">Type I restriction modification DNA specificity domain-containing protein</fullName>
    </recommendedName>
</protein>
<evidence type="ECO:0008006" key="5">
    <source>
        <dbReference type="Google" id="ProtNLM"/>
    </source>
</evidence>
<name>A0ABW3ERB4_9ACTN</name>
<proteinExistence type="predicted"/>
<dbReference type="PANTHER" id="PTHR30408:SF12">
    <property type="entry name" value="TYPE I RESTRICTION ENZYME MJAVIII SPECIFICITY SUBUNIT"/>
    <property type="match status" value="1"/>
</dbReference>
<dbReference type="EMBL" id="JBHTJA010000021">
    <property type="protein sequence ID" value="MFD0901501.1"/>
    <property type="molecule type" value="Genomic_DNA"/>
</dbReference>
<evidence type="ECO:0000313" key="4">
    <source>
        <dbReference type="Proteomes" id="UP001596972"/>
    </source>
</evidence>
<sequence>MLDRADALRVKRREAIALFDELTQSVFIDMFGDPLFNPMGWPTQPLGDFFTIKPNYGTMVPASSDSKSFTCLRVANIQNWQIDLSDRKYVDLAPKDLSRHSLSEGDIVLARAIASQEHLGKAIVVYPGIEKWAFDSHLMRLRFDPARLLPEYVQGLLRSAGGRRIFLKAARRSAVQFNVNAKEMSALSVPVPPIELQRRFVERLRSLQRLKRSHEAHLAHLDELFASVQQRAFRGELWED</sequence>
<dbReference type="PANTHER" id="PTHR30408">
    <property type="entry name" value="TYPE-1 RESTRICTION ENZYME ECOKI SPECIFICITY PROTEIN"/>
    <property type="match status" value="1"/>
</dbReference>
<dbReference type="SUPFAM" id="SSF116734">
    <property type="entry name" value="DNA methylase specificity domain"/>
    <property type="match status" value="1"/>
</dbReference>
<keyword evidence="1" id="KW-0680">Restriction system</keyword>
<comment type="caution">
    <text evidence="3">The sequence shown here is derived from an EMBL/GenBank/DDBJ whole genome shotgun (WGS) entry which is preliminary data.</text>
</comment>
<dbReference type="RefSeq" id="WP_378298714.1">
    <property type="nucleotide sequence ID" value="NZ_JBHTJA010000021.1"/>
</dbReference>
<dbReference type="CDD" id="cd17517">
    <property type="entry name" value="RMtype1_S_EcoKI_StySPI-TRD2-CR2_like"/>
    <property type="match status" value="1"/>
</dbReference>
<evidence type="ECO:0000313" key="3">
    <source>
        <dbReference type="EMBL" id="MFD0901501.1"/>
    </source>
</evidence>
<dbReference type="Proteomes" id="UP001596972">
    <property type="component" value="Unassembled WGS sequence"/>
</dbReference>
<gene>
    <name evidence="3" type="ORF">ACFQ11_13965</name>
</gene>
<evidence type="ECO:0000256" key="2">
    <source>
        <dbReference type="ARBA" id="ARBA00023125"/>
    </source>
</evidence>